<evidence type="ECO:0000313" key="1">
    <source>
        <dbReference type="EMBL" id="KAG7177854.1"/>
    </source>
</evidence>
<dbReference type="EMBL" id="JAHLQT010001595">
    <property type="protein sequence ID" value="KAG7177854.1"/>
    <property type="molecule type" value="Genomic_DNA"/>
</dbReference>
<keyword evidence="2" id="KW-1185">Reference proteome</keyword>
<reference evidence="1" key="1">
    <citation type="journal article" date="2021" name="Sci. Adv.">
        <title>The American lobster genome reveals insights on longevity, neural, and immune adaptations.</title>
        <authorList>
            <person name="Polinski J.M."/>
            <person name="Zimin A.V."/>
            <person name="Clark K.F."/>
            <person name="Kohn A.B."/>
            <person name="Sadowski N."/>
            <person name="Timp W."/>
            <person name="Ptitsyn A."/>
            <person name="Khanna P."/>
            <person name="Romanova D.Y."/>
            <person name="Williams P."/>
            <person name="Greenwood S.J."/>
            <person name="Moroz L.L."/>
            <person name="Walt D.R."/>
            <person name="Bodnar A.G."/>
        </authorList>
    </citation>
    <scope>NUCLEOTIDE SEQUENCE</scope>
    <source>
        <strain evidence="1">GMGI-L3</strain>
    </source>
</reference>
<evidence type="ECO:0000313" key="2">
    <source>
        <dbReference type="Proteomes" id="UP000747542"/>
    </source>
</evidence>
<dbReference type="AlphaFoldDB" id="A0A8J5TL31"/>
<dbReference type="Proteomes" id="UP000747542">
    <property type="component" value="Unassembled WGS sequence"/>
</dbReference>
<organism evidence="1 2">
    <name type="scientific">Homarus americanus</name>
    <name type="common">American lobster</name>
    <dbReference type="NCBI Taxonomy" id="6706"/>
    <lineage>
        <taxon>Eukaryota</taxon>
        <taxon>Metazoa</taxon>
        <taxon>Ecdysozoa</taxon>
        <taxon>Arthropoda</taxon>
        <taxon>Crustacea</taxon>
        <taxon>Multicrustacea</taxon>
        <taxon>Malacostraca</taxon>
        <taxon>Eumalacostraca</taxon>
        <taxon>Eucarida</taxon>
        <taxon>Decapoda</taxon>
        <taxon>Pleocyemata</taxon>
        <taxon>Astacidea</taxon>
        <taxon>Nephropoidea</taxon>
        <taxon>Nephropidae</taxon>
        <taxon>Homarus</taxon>
    </lineage>
</organism>
<gene>
    <name evidence="1" type="ORF">Hamer_G026712</name>
</gene>
<comment type="caution">
    <text evidence="1">The sequence shown here is derived from an EMBL/GenBank/DDBJ whole genome shotgun (WGS) entry which is preliminary data.</text>
</comment>
<protein>
    <submittedName>
        <fullName evidence="1">Uncharacterized protein</fullName>
    </submittedName>
</protein>
<accession>A0A8J5TL31</accession>
<sequence length="123" mass="13942">MGNNWTVGVHFEVDMVVAVMVPEWALLFTCPAQEASSYLYCHLSKKRNFMAVTHNFCRVSSSQTNYLRGSSYSKDAFSFDELIYRTTTLSPFFNHTFSSSDIPRATFDLSLAPEPPPQKARVT</sequence>
<proteinExistence type="predicted"/>
<name>A0A8J5TL31_HOMAM</name>